<keyword evidence="3" id="KW-0732">Signal</keyword>
<feature type="compositionally biased region" description="Basic and acidic residues" evidence="2">
    <location>
        <begin position="222"/>
        <end position="244"/>
    </location>
</feature>
<feature type="region of interest" description="Disordered" evidence="2">
    <location>
        <begin position="219"/>
        <end position="244"/>
    </location>
</feature>
<feature type="region of interest" description="Disordered" evidence="2">
    <location>
        <begin position="479"/>
        <end position="506"/>
    </location>
</feature>
<feature type="coiled-coil region" evidence="1">
    <location>
        <begin position="303"/>
        <end position="361"/>
    </location>
</feature>
<dbReference type="Proteomes" id="UP000664534">
    <property type="component" value="Unassembled WGS sequence"/>
</dbReference>
<feature type="region of interest" description="Disordered" evidence="2">
    <location>
        <begin position="731"/>
        <end position="778"/>
    </location>
</feature>
<dbReference type="PANTHER" id="PTHR23159:SF31">
    <property type="entry name" value="CENTROSOME-ASSOCIATED PROTEIN CEP250 ISOFORM X1"/>
    <property type="match status" value="1"/>
</dbReference>
<evidence type="ECO:0000256" key="2">
    <source>
        <dbReference type="SAM" id="MobiDB-lite"/>
    </source>
</evidence>
<feature type="chain" id="PRO_5034487002" evidence="3">
    <location>
        <begin position="22"/>
        <end position="884"/>
    </location>
</feature>
<evidence type="ECO:0000313" key="4">
    <source>
        <dbReference type="EMBL" id="CAF9926771.1"/>
    </source>
</evidence>
<gene>
    <name evidence="4" type="ORF">IMSHALPRED_007041</name>
</gene>
<feature type="coiled-coil region" evidence="1">
    <location>
        <begin position="447"/>
        <end position="474"/>
    </location>
</feature>
<dbReference type="EMBL" id="CAJPDT010000044">
    <property type="protein sequence ID" value="CAF9926771.1"/>
    <property type="molecule type" value="Genomic_DNA"/>
</dbReference>
<evidence type="ECO:0000256" key="1">
    <source>
        <dbReference type="SAM" id="Coils"/>
    </source>
</evidence>
<dbReference type="PANTHER" id="PTHR23159">
    <property type="entry name" value="CENTROSOMAL PROTEIN 2"/>
    <property type="match status" value="1"/>
</dbReference>
<dbReference type="AlphaFoldDB" id="A0A8H3FIV8"/>
<name>A0A8H3FIV8_9LECA</name>
<organism evidence="4 5">
    <name type="scientific">Imshaugia aleurites</name>
    <dbReference type="NCBI Taxonomy" id="172621"/>
    <lineage>
        <taxon>Eukaryota</taxon>
        <taxon>Fungi</taxon>
        <taxon>Dikarya</taxon>
        <taxon>Ascomycota</taxon>
        <taxon>Pezizomycotina</taxon>
        <taxon>Lecanoromycetes</taxon>
        <taxon>OSLEUM clade</taxon>
        <taxon>Lecanoromycetidae</taxon>
        <taxon>Lecanorales</taxon>
        <taxon>Lecanorineae</taxon>
        <taxon>Parmeliaceae</taxon>
        <taxon>Imshaugia</taxon>
    </lineage>
</organism>
<evidence type="ECO:0000313" key="5">
    <source>
        <dbReference type="Proteomes" id="UP000664534"/>
    </source>
</evidence>
<protein>
    <submittedName>
        <fullName evidence="4">Uncharacterized protein</fullName>
    </submittedName>
</protein>
<keyword evidence="5" id="KW-1185">Reference proteome</keyword>
<dbReference type="OrthoDB" id="10255522at2759"/>
<feature type="compositionally biased region" description="Low complexity" evidence="2">
    <location>
        <begin position="732"/>
        <end position="747"/>
    </location>
</feature>
<sequence length="884" mass="96663">MLIKVLSVVGPVLYWMGLVQGDRKIDGLDRWDGTAASLIIPPHLLPNHKVAKPHQDTPENCASCVFGVSDDGSPVQLGFRLPEQEYSNFEYRPLSTLAIPSTPSYSIIRHIIAVLASYTNIVPPTVYLALTGTAVAVSFQTLKKYSSLVSASQGLKTRIQVCIQPPLKKLIEKYHNTNAANSCYAELTDVLSRHNNFLKAWVDSLIAAKEFANNGIASSGHLPEDCHENQDDKHQMPPATEPEKPHFDALEGQNEFLRWTIQVKDREIEHQRVQKETLQANSADNDQTIIDLRAENAKVKQSLKDRDEEKDSLRVEKTALQSELAGKVHRIEKIALNSRAKEQKIGTLEEQNLQLQREQEDKDRHIGTLERETLQLQQGQNDKDQRISTLEEENLHLQQLRKDKNQRIGTLKEENLQLKQNQKDKDQRIGTLERELKNSSAEKDATIKALEAGQARLREDLERKEAEIANLRIQLEASRPELNGPKTETPAVKDGQKEDRASNGKAGSYALKETHIHEATFVATDTAVDTSLPHRPPTPKPNEKRVPAALPQKPQYTGLPAPKTKKSSPAPSVSTAISSPGSDLLRSLASETVRPKGVAPPLLPHHQSFAAGQSSSDSSSDPFTRFENLPRFGTSSANAPSGSSPIVWNFPGLGASSATTASIFSPLDPSAAHKASSSNDSVFSNKVPTSSGPFVGFESFNPSAPNMPSSSNSTVFNSNFTAASGPFTGFRSSNPSAATQPSSSSGSVFKDKLPTAPGSFAGFRPMKPSAATAPPTNQRPVFPSTGPAAAPSALGISHQNTVMALENAVGEAMGPFARNTLPEARLPADPNEPFFKPIPMPKRRVRLSKPWPIARQTDGDSCWRSEASVSWPHCRQINGKPYWL</sequence>
<accession>A0A8H3FIV8</accession>
<feature type="signal peptide" evidence="3">
    <location>
        <begin position="1"/>
        <end position="21"/>
    </location>
</feature>
<feature type="compositionally biased region" description="Low complexity" evidence="2">
    <location>
        <begin position="567"/>
        <end position="576"/>
    </location>
</feature>
<feature type="region of interest" description="Disordered" evidence="2">
    <location>
        <begin position="595"/>
        <end position="627"/>
    </location>
</feature>
<feature type="coiled-coil region" evidence="1">
    <location>
        <begin position="387"/>
        <end position="421"/>
    </location>
</feature>
<feature type="region of interest" description="Disordered" evidence="2">
    <location>
        <begin position="527"/>
        <end position="583"/>
    </location>
</feature>
<keyword evidence="1" id="KW-0175">Coiled coil</keyword>
<evidence type="ECO:0000256" key="3">
    <source>
        <dbReference type="SAM" id="SignalP"/>
    </source>
</evidence>
<comment type="caution">
    <text evidence="4">The sequence shown here is derived from an EMBL/GenBank/DDBJ whole genome shotgun (WGS) entry which is preliminary data.</text>
</comment>
<reference evidence="4" key="1">
    <citation type="submission" date="2021-03" db="EMBL/GenBank/DDBJ databases">
        <authorList>
            <person name="Tagirdzhanova G."/>
        </authorList>
    </citation>
    <scope>NUCLEOTIDE SEQUENCE</scope>
</reference>
<proteinExistence type="predicted"/>